<gene>
    <name evidence="3" type="ORF">GTP91_10105</name>
</gene>
<evidence type="ECO:0000313" key="4">
    <source>
        <dbReference type="Proteomes" id="UP000470302"/>
    </source>
</evidence>
<dbReference type="AlphaFoldDB" id="A0A845G236"/>
<feature type="compositionally biased region" description="Low complexity" evidence="1">
    <location>
        <begin position="41"/>
        <end position="56"/>
    </location>
</feature>
<accession>A0A845G236</accession>
<comment type="caution">
    <text evidence="3">The sequence shown here is derived from an EMBL/GenBank/DDBJ whole genome shotgun (WGS) entry which is preliminary data.</text>
</comment>
<name>A0A845G236_9BURK</name>
<dbReference type="Proteomes" id="UP000470302">
    <property type="component" value="Unassembled WGS sequence"/>
</dbReference>
<proteinExistence type="predicted"/>
<feature type="region of interest" description="Disordered" evidence="1">
    <location>
        <begin position="41"/>
        <end position="60"/>
    </location>
</feature>
<evidence type="ECO:0000256" key="2">
    <source>
        <dbReference type="SAM" id="SignalP"/>
    </source>
</evidence>
<dbReference type="RefSeq" id="WP_161096661.1">
    <property type="nucleotide sequence ID" value="NZ_WWCW01000025.1"/>
</dbReference>
<reference evidence="3 4" key="1">
    <citation type="submission" date="2020-01" db="EMBL/GenBank/DDBJ databases">
        <title>Novel species isolated from a subtropical stream in China.</title>
        <authorList>
            <person name="Lu H."/>
        </authorList>
    </citation>
    <scope>NUCLEOTIDE SEQUENCE [LARGE SCALE GENOMIC DNA]</scope>
    <source>
        <strain evidence="3 4">FT82W</strain>
    </source>
</reference>
<feature type="chain" id="PRO_5032591431" description="DUF4412 domain-containing protein" evidence="2">
    <location>
        <begin position="21"/>
        <end position="242"/>
    </location>
</feature>
<dbReference type="EMBL" id="WWCW01000025">
    <property type="protein sequence ID" value="MYM87532.1"/>
    <property type="molecule type" value="Genomic_DNA"/>
</dbReference>
<evidence type="ECO:0000313" key="3">
    <source>
        <dbReference type="EMBL" id="MYM87532.1"/>
    </source>
</evidence>
<evidence type="ECO:0008006" key="5">
    <source>
        <dbReference type="Google" id="ProtNLM"/>
    </source>
</evidence>
<sequence>MNKKLIGSVVALAAVVVVLAATRRHGDAPVAPTPRVVAEAPVGPKAPAAATPAAEEPSADGMEVTQTLKGKDFELQVTAPPIETVRYLSITMKNGQPIDKVQSLHGSEASPISDNTFAPDHTFSLKSLIPGDAREQIVCKGTEMLMRGEGMLGHYMMYRIEGDTLRELAQLIIERDREDGNGPPPQKLKATVEEATRDGQPALIYRVKVEKQPERTIVFRWNGKVFEDPSGEYAKIESEYNP</sequence>
<keyword evidence="2" id="KW-0732">Signal</keyword>
<evidence type="ECO:0000256" key="1">
    <source>
        <dbReference type="SAM" id="MobiDB-lite"/>
    </source>
</evidence>
<feature type="signal peptide" evidence="2">
    <location>
        <begin position="1"/>
        <end position="20"/>
    </location>
</feature>
<protein>
    <recommendedName>
        <fullName evidence="5">DUF4412 domain-containing protein</fullName>
    </recommendedName>
</protein>
<organism evidence="3 4">
    <name type="scientific">Duganella vulcania</name>
    <dbReference type="NCBI Taxonomy" id="2692166"/>
    <lineage>
        <taxon>Bacteria</taxon>
        <taxon>Pseudomonadati</taxon>
        <taxon>Pseudomonadota</taxon>
        <taxon>Betaproteobacteria</taxon>
        <taxon>Burkholderiales</taxon>
        <taxon>Oxalobacteraceae</taxon>
        <taxon>Telluria group</taxon>
        <taxon>Duganella</taxon>
    </lineage>
</organism>